<comment type="caution">
    <text evidence="7">The sequence shown here is derived from an EMBL/GenBank/DDBJ whole genome shotgun (WGS) entry which is preliminary data.</text>
</comment>
<feature type="domain" description="Malonyl-CoA:ACP transacylase (MAT)" evidence="6">
    <location>
        <begin position="6"/>
        <end position="295"/>
    </location>
</feature>
<evidence type="ECO:0000256" key="5">
    <source>
        <dbReference type="PIRSR" id="PIRSR000446-1"/>
    </source>
</evidence>
<comment type="similarity">
    <text evidence="4">Belongs to the fabD family.</text>
</comment>
<dbReference type="AlphaFoldDB" id="A0A0A1ZP86"/>
<feature type="active site" evidence="5">
    <location>
        <position position="194"/>
    </location>
</feature>
<reference evidence="8" key="1">
    <citation type="journal article" date="2014" name="Sci. Data">
        <title>Genomes of diverse isolates of the marine cyanobacterium Prochlorococcus.</title>
        <authorList>
            <person name="Biller S."/>
            <person name="Berube P."/>
            <person name="Thompson J."/>
            <person name="Kelly L."/>
            <person name="Roggensack S."/>
            <person name="Awad L."/>
            <person name="Roache-Johnson K."/>
            <person name="Ding H."/>
            <person name="Giovannoni S.J."/>
            <person name="Moore L.R."/>
            <person name="Chisholm S.W."/>
        </authorList>
    </citation>
    <scope>NUCLEOTIDE SEQUENCE [LARGE SCALE GENOMIC DNA]</scope>
</reference>
<keyword evidence="2 4" id="KW-0012">Acyltransferase</keyword>
<dbReference type="PANTHER" id="PTHR42681:SF1">
    <property type="entry name" value="MALONYL-COA-ACYL CARRIER PROTEIN TRANSACYLASE, MITOCHONDRIAL"/>
    <property type="match status" value="1"/>
</dbReference>
<dbReference type="Gene3D" id="3.40.366.10">
    <property type="entry name" value="Malonyl-Coenzyme A Acyl Carrier Protein, domain 2"/>
    <property type="match status" value="1"/>
</dbReference>
<dbReference type="OrthoDB" id="9805460at2"/>
<dbReference type="NCBIfam" id="TIGR00128">
    <property type="entry name" value="fabD"/>
    <property type="match status" value="1"/>
</dbReference>
<dbReference type="GO" id="GO:0005829">
    <property type="term" value="C:cytosol"/>
    <property type="evidence" value="ECO:0007669"/>
    <property type="project" value="TreeGrafter"/>
</dbReference>
<accession>A0A0A1ZP86</accession>
<dbReference type="GO" id="GO:0004314">
    <property type="term" value="F:[acyl-carrier-protein] S-malonyltransferase activity"/>
    <property type="evidence" value="ECO:0007669"/>
    <property type="project" value="UniProtKB-EC"/>
</dbReference>
<sequence>MTIAWVFPGQGSQKIGMAKQIQNLANTKERFSYASEIFERNLFEICECNTELINPLSDLNDTRNTQICLFLVESILLDALKDNGCKPTYVAGHSLGEITALYCADVFSFEDCVSLIKVRSQLMVNAGKGSMAAVIGFDRNQLDLLVTKIDDIVIANDNSSSQVVLSGSNEALDNLSREINCKRFLKLNVSGAFHSPFMNEPSEKFSDYLKQIKFKNPSFPVISNYEPSLCSDPNELKIRLENQMCNGVRWRETMDLMAKDSDLHIVEIGPSNVLSGLAKRHLKDVKISQVSSSDQISY</sequence>
<keyword evidence="1 4" id="KW-0808">Transferase</keyword>
<dbReference type="InterPro" id="IPR016035">
    <property type="entry name" value="Acyl_Trfase/lysoPLipase"/>
</dbReference>
<dbReference type="RefSeq" id="WP_032514696.1">
    <property type="nucleotide sequence ID" value="NZ_JNAJ01000018.1"/>
</dbReference>
<evidence type="ECO:0000313" key="8">
    <source>
        <dbReference type="Proteomes" id="UP000030491"/>
    </source>
</evidence>
<proteinExistence type="inferred from homology"/>
<dbReference type="PIRSF" id="PIRSF000446">
    <property type="entry name" value="Mct"/>
    <property type="match status" value="1"/>
</dbReference>
<protein>
    <recommendedName>
        <fullName evidence="4">Malonyl CoA-acyl carrier protein transacylase</fullName>
        <ecNumber evidence="4">2.3.1.39</ecNumber>
    </recommendedName>
</protein>
<dbReference type="SUPFAM" id="SSF52151">
    <property type="entry name" value="FabD/lysophospholipase-like"/>
    <property type="match status" value="1"/>
</dbReference>
<dbReference type="InterPro" id="IPR050858">
    <property type="entry name" value="Mal-CoA-ACP_Trans/PKS_FabD"/>
</dbReference>
<dbReference type="InterPro" id="IPR016036">
    <property type="entry name" value="Malonyl_transacylase_ACP-bd"/>
</dbReference>
<dbReference type="PANTHER" id="PTHR42681">
    <property type="entry name" value="MALONYL-COA-ACYL CARRIER PROTEIN TRANSACYLASE, MITOCHONDRIAL"/>
    <property type="match status" value="1"/>
</dbReference>
<dbReference type="EMBL" id="JNAJ01000018">
    <property type="protein sequence ID" value="KGF90029.1"/>
    <property type="molecule type" value="Genomic_DNA"/>
</dbReference>
<dbReference type="InterPro" id="IPR014043">
    <property type="entry name" value="Acyl_transferase_dom"/>
</dbReference>
<gene>
    <name evidence="7" type="ORF">EU93_1892</name>
</gene>
<dbReference type="Gene3D" id="3.30.70.250">
    <property type="entry name" value="Malonyl-CoA ACP transacylase, ACP-binding"/>
    <property type="match status" value="1"/>
</dbReference>
<evidence type="ECO:0000256" key="2">
    <source>
        <dbReference type="ARBA" id="ARBA00023315"/>
    </source>
</evidence>
<dbReference type="SMART" id="SM00827">
    <property type="entry name" value="PKS_AT"/>
    <property type="match status" value="1"/>
</dbReference>
<dbReference type="Pfam" id="PF00698">
    <property type="entry name" value="Acyl_transf_1"/>
    <property type="match status" value="1"/>
</dbReference>
<name>A0A0A1ZP86_PROMR</name>
<feature type="active site" evidence="5">
    <location>
        <position position="94"/>
    </location>
</feature>
<dbReference type="SUPFAM" id="SSF55048">
    <property type="entry name" value="Probable ACP-binding domain of malonyl-CoA ACP transacylase"/>
    <property type="match status" value="1"/>
</dbReference>
<dbReference type="Proteomes" id="UP000030491">
    <property type="component" value="Unassembled WGS sequence"/>
</dbReference>
<comment type="catalytic activity">
    <reaction evidence="3 4">
        <text>holo-[ACP] + malonyl-CoA = malonyl-[ACP] + CoA</text>
        <dbReference type="Rhea" id="RHEA:41792"/>
        <dbReference type="Rhea" id="RHEA-COMP:9623"/>
        <dbReference type="Rhea" id="RHEA-COMP:9685"/>
        <dbReference type="ChEBI" id="CHEBI:57287"/>
        <dbReference type="ChEBI" id="CHEBI:57384"/>
        <dbReference type="ChEBI" id="CHEBI:64479"/>
        <dbReference type="ChEBI" id="CHEBI:78449"/>
        <dbReference type="EC" id="2.3.1.39"/>
    </reaction>
</comment>
<evidence type="ECO:0000313" key="7">
    <source>
        <dbReference type="EMBL" id="KGF90029.1"/>
    </source>
</evidence>
<evidence type="ECO:0000259" key="6">
    <source>
        <dbReference type="SMART" id="SM00827"/>
    </source>
</evidence>
<dbReference type="InterPro" id="IPR024925">
    <property type="entry name" value="Malonyl_CoA-ACP_transAc"/>
</dbReference>
<organism evidence="7 8">
    <name type="scientific">Prochlorococcus marinus str. MIT 9116</name>
    <dbReference type="NCBI Taxonomy" id="167544"/>
    <lineage>
        <taxon>Bacteria</taxon>
        <taxon>Bacillati</taxon>
        <taxon>Cyanobacteriota</taxon>
        <taxon>Cyanophyceae</taxon>
        <taxon>Synechococcales</taxon>
        <taxon>Prochlorococcaceae</taxon>
        <taxon>Prochlorococcus</taxon>
    </lineage>
</organism>
<dbReference type="InterPro" id="IPR001227">
    <property type="entry name" value="Ac_transferase_dom_sf"/>
</dbReference>
<dbReference type="InterPro" id="IPR004410">
    <property type="entry name" value="Malonyl_CoA-ACP_transAc_FabD"/>
</dbReference>
<evidence type="ECO:0000256" key="4">
    <source>
        <dbReference type="PIRNR" id="PIRNR000446"/>
    </source>
</evidence>
<evidence type="ECO:0000256" key="1">
    <source>
        <dbReference type="ARBA" id="ARBA00022679"/>
    </source>
</evidence>
<evidence type="ECO:0000256" key="3">
    <source>
        <dbReference type="ARBA" id="ARBA00048462"/>
    </source>
</evidence>
<dbReference type="EC" id="2.3.1.39" evidence="4"/>
<dbReference type="GO" id="GO:0006633">
    <property type="term" value="P:fatty acid biosynthetic process"/>
    <property type="evidence" value="ECO:0007669"/>
    <property type="project" value="TreeGrafter"/>
</dbReference>